<organism evidence="1 2">
    <name type="scientific">Trifolium pratense</name>
    <name type="common">Red clover</name>
    <dbReference type="NCBI Taxonomy" id="57577"/>
    <lineage>
        <taxon>Eukaryota</taxon>
        <taxon>Viridiplantae</taxon>
        <taxon>Streptophyta</taxon>
        <taxon>Embryophyta</taxon>
        <taxon>Tracheophyta</taxon>
        <taxon>Spermatophyta</taxon>
        <taxon>Magnoliopsida</taxon>
        <taxon>eudicotyledons</taxon>
        <taxon>Gunneridae</taxon>
        <taxon>Pentapetalae</taxon>
        <taxon>rosids</taxon>
        <taxon>fabids</taxon>
        <taxon>Fabales</taxon>
        <taxon>Fabaceae</taxon>
        <taxon>Papilionoideae</taxon>
        <taxon>50 kb inversion clade</taxon>
        <taxon>NPAAA clade</taxon>
        <taxon>Hologalegina</taxon>
        <taxon>IRL clade</taxon>
        <taxon>Trifolieae</taxon>
        <taxon>Trifolium</taxon>
    </lineage>
</organism>
<evidence type="ECO:0000313" key="1">
    <source>
        <dbReference type="EMBL" id="CAJ2654632.1"/>
    </source>
</evidence>
<reference evidence="1" key="1">
    <citation type="submission" date="2023-10" db="EMBL/GenBank/DDBJ databases">
        <authorList>
            <person name="Rodriguez Cubillos JULIANA M."/>
            <person name="De Vega J."/>
        </authorList>
    </citation>
    <scope>NUCLEOTIDE SEQUENCE</scope>
</reference>
<dbReference type="Proteomes" id="UP001177021">
    <property type="component" value="Unassembled WGS sequence"/>
</dbReference>
<dbReference type="EMBL" id="CASHSV030000206">
    <property type="protein sequence ID" value="CAJ2654632.1"/>
    <property type="molecule type" value="Genomic_DNA"/>
</dbReference>
<comment type="caution">
    <text evidence="1">The sequence shown here is derived from an EMBL/GenBank/DDBJ whole genome shotgun (WGS) entry which is preliminary data.</text>
</comment>
<name>A0ACB0KGL8_TRIPR</name>
<keyword evidence="2" id="KW-1185">Reference proteome</keyword>
<proteinExistence type="predicted"/>
<protein>
    <submittedName>
        <fullName evidence="1">Uncharacterized protein</fullName>
    </submittedName>
</protein>
<sequence length="494" mass="56920">MDSQIMQDFLKGKTILVTGATGFLAKVFVEKILRIQPEIQKMYLLLRASNTELAEKRLQNEVFESDLFRVLRDKLGENFGSFISKKVVTIAGDVAIENLGIKDEKIKNEILEEIDFFVHSAASTKFNERFDILMDVNTKGALHALNMAKNCKRIKAFVHISTAYVCGDAKDGHGIVREKPFEMGQSLKEDSKLDIHKEMDLIERKLAELKAMKVDENTTKFAMKDYGMERANFHGWPNTYTFTKAMGEMLLVHHKDNIPLIIIRPTIVTSTRKDPFPGWIEGLRTIDSAIYSYGKGKLKFFIGNPNTIIDAIPADMVINCVITAIFIHSHKPPKNFIYHVSSSLRNPLKYIDLSNISHNYFKNNPCINQNGKPIITSKVLVVNSFAAFNIFMIIRYVLLLQVLYLVNKICRWSFQDVYDNTSRKFRVHQQLAKLYQPYVFFKSVFDDTNVEILRMATKGLKIENDELNFDPTRIDWTDYMMNTHIPGFLKYHKK</sequence>
<gene>
    <name evidence="1" type="ORF">MILVUS5_LOCUS21737</name>
</gene>
<accession>A0ACB0KGL8</accession>
<evidence type="ECO:0000313" key="2">
    <source>
        <dbReference type="Proteomes" id="UP001177021"/>
    </source>
</evidence>